<evidence type="ECO:0000256" key="1">
    <source>
        <dbReference type="SAM" id="Coils"/>
    </source>
</evidence>
<evidence type="ECO:0000313" key="4">
    <source>
        <dbReference type="EMBL" id="UNI24115.1"/>
    </source>
</evidence>
<dbReference type="RefSeq" id="XP_047847596.1">
    <property type="nucleotide sequence ID" value="XM_047991584.1"/>
</dbReference>
<dbReference type="AlphaFoldDB" id="A0A9Q8QQQ3"/>
<sequence>MNRAKEVARNKAAAGRKDGPAVGGDRATPLSRAPGQMADPRDLLDHGAKAAQPKNQPSSGIPVKGQHGTPAGGDRATPFGQASGQTVDSRDPLNRGAKGAQPTNQPPVKAPVKGQTALHDDLIDQTDYLNPKEQEKIITECNRLLQGPINADNEHVSREALLKTIVPMTKIVQAHCTMAGGDGVSKMLASQPKCSSRGCRETRDMLKKIAGQQETLGKMVAVNHDAAAKHLRASADGQLKGLSQEKAKLVEENTKLKAELKNKDDSLLTLQKQLGASSNDKGDKEALQKKGGLGSSWFGFGGQATHKADGEAGAPDEKRQQQGKDKVTSTGLAGGGGATTNTAALEKQVEMWKQKATEHQKTADGLKEENTKLRQKLDGTKDGADGMKKGGFGGIFGSTSRAGDKDGTTKSKATPNMGSPRTPSMPKNTFQLWGSKKDATTPAAGGRKPPPPPLTLVPGTSAKDTQQQSVPNDKKKTGAGFLDTLQKTVADTVTHASQAYGSVQQQVPCMRRHVEPESYSSWLSGELAAWREVIVFLWLWICFACGSLKDRLFRRGATASRTGPPPPPPPPKDPKPNSQPAGRPGTLDSNALGLNKSKNPAGGRPAGTVDQGALGVSKSVRTIRRMPTPPAPDTMLRVTRHLLLLMSLHAYLECLAQQRMWHQANNQTRSYLAGQMRGSAKDPTTLLAMVGLDPTLWLARLRFLGLGLVLTWDWTIELALNIEWLRNLICRCASWVVGEKWFYKGVWWVSGGVGVRVWWAMKGVGAPVWRAARGLWAQMVKPYRRLGWAGRGIVVAVLVVAVGGGGWYLAARFGLTAWGARAPARPSPWWSRLCFSRFAGRRR</sequence>
<dbReference type="EMBL" id="CP086363">
    <property type="protein sequence ID" value="UNI24115.1"/>
    <property type="molecule type" value="Genomic_DNA"/>
</dbReference>
<reference evidence="4" key="1">
    <citation type="submission" date="2021-11" db="EMBL/GenBank/DDBJ databases">
        <title>Purpureocillium_takamizusanense_genome.</title>
        <authorList>
            <person name="Nguyen N.-H."/>
        </authorList>
    </citation>
    <scope>NUCLEOTIDE SEQUENCE</scope>
    <source>
        <strain evidence="4">PT3</strain>
    </source>
</reference>
<evidence type="ECO:0000256" key="3">
    <source>
        <dbReference type="SAM" id="Phobius"/>
    </source>
</evidence>
<organism evidence="4 5">
    <name type="scientific">Purpureocillium takamizusanense</name>
    <dbReference type="NCBI Taxonomy" id="2060973"/>
    <lineage>
        <taxon>Eukaryota</taxon>
        <taxon>Fungi</taxon>
        <taxon>Dikarya</taxon>
        <taxon>Ascomycota</taxon>
        <taxon>Pezizomycotina</taxon>
        <taxon>Sordariomycetes</taxon>
        <taxon>Hypocreomycetidae</taxon>
        <taxon>Hypocreales</taxon>
        <taxon>Ophiocordycipitaceae</taxon>
        <taxon>Purpureocillium</taxon>
    </lineage>
</organism>
<feature type="compositionally biased region" description="Basic and acidic residues" evidence="2">
    <location>
        <begin position="359"/>
        <end position="388"/>
    </location>
</feature>
<accession>A0A9Q8QQQ3</accession>
<protein>
    <submittedName>
        <fullName evidence="4">Uncharacterized protein</fullName>
    </submittedName>
</protein>
<feature type="transmembrane region" description="Helical" evidence="3">
    <location>
        <begin position="788"/>
        <end position="810"/>
    </location>
</feature>
<keyword evidence="3" id="KW-1133">Transmembrane helix</keyword>
<proteinExistence type="predicted"/>
<feature type="compositionally biased region" description="Polar residues" evidence="2">
    <location>
        <begin position="462"/>
        <end position="471"/>
    </location>
</feature>
<feature type="coiled-coil region" evidence="1">
    <location>
        <begin position="232"/>
        <end position="273"/>
    </location>
</feature>
<feature type="compositionally biased region" description="Basic and acidic residues" evidence="2">
    <location>
        <begin position="39"/>
        <end position="48"/>
    </location>
</feature>
<keyword evidence="1" id="KW-0175">Coiled coil</keyword>
<feature type="compositionally biased region" description="Polar residues" evidence="2">
    <location>
        <begin position="410"/>
        <end position="432"/>
    </location>
</feature>
<dbReference type="GeneID" id="72071835"/>
<feature type="compositionally biased region" description="Basic and acidic residues" evidence="2">
    <location>
        <begin position="306"/>
        <end position="327"/>
    </location>
</feature>
<feature type="region of interest" description="Disordered" evidence="2">
    <location>
        <begin position="359"/>
        <end position="478"/>
    </location>
</feature>
<dbReference type="OrthoDB" id="10553158at2759"/>
<evidence type="ECO:0000313" key="5">
    <source>
        <dbReference type="Proteomes" id="UP000829364"/>
    </source>
</evidence>
<dbReference type="KEGG" id="ptkz:JDV02_009890"/>
<keyword evidence="3" id="KW-0472">Membrane</keyword>
<keyword evidence="3" id="KW-0812">Transmembrane</keyword>
<feature type="region of interest" description="Disordered" evidence="2">
    <location>
        <begin position="1"/>
        <end position="114"/>
    </location>
</feature>
<dbReference type="Proteomes" id="UP000829364">
    <property type="component" value="Chromosome 10"/>
</dbReference>
<gene>
    <name evidence="4" type="ORF">JDV02_009890</name>
</gene>
<feature type="compositionally biased region" description="Gly residues" evidence="2">
    <location>
        <begin position="291"/>
        <end position="302"/>
    </location>
</feature>
<feature type="compositionally biased region" description="Basic and acidic residues" evidence="2">
    <location>
        <begin position="1"/>
        <end position="19"/>
    </location>
</feature>
<evidence type="ECO:0000256" key="2">
    <source>
        <dbReference type="SAM" id="MobiDB-lite"/>
    </source>
</evidence>
<keyword evidence="5" id="KW-1185">Reference proteome</keyword>
<feature type="region of interest" description="Disordered" evidence="2">
    <location>
        <begin position="557"/>
        <end position="611"/>
    </location>
</feature>
<feature type="region of interest" description="Disordered" evidence="2">
    <location>
        <begin position="273"/>
        <end position="339"/>
    </location>
</feature>
<name>A0A9Q8QQQ3_9HYPO</name>